<keyword evidence="8" id="KW-1185">Reference proteome</keyword>
<dbReference type="InParanoid" id="A0A2P5HUK4"/>
<protein>
    <submittedName>
        <fullName evidence="7">Siderophore iron transporter</fullName>
    </submittedName>
</protein>
<evidence type="ECO:0000256" key="4">
    <source>
        <dbReference type="ARBA" id="ARBA00023136"/>
    </source>
</evidence>
<dbReference type="Proteomes" id="UP000094444">
    <property type="component" value="Unassembled WGS sequence"/>
</dbReference>
<evidence type="ECO:0000313" key="7">
    <source>
        <dbReference type="EMBL" id="POS73930.1"/>
    </source>
</evidence>
<dbReference type="InterPro" id="IPR011701">
    <property type="entry name" value="MFS"/>
</dbReference>
<gene>
    <name evidence="7" type="ORF">DHEL01_v207676</name>
</gene>
<evidence type="ECO:0000256" key="1">
    <source>
        <dbReference type="ARBA" id="ARBA00004141"/>
    </source>
</evidence>
<feature type="transmembrane region" description="Helical" evidence="5">
    <location>
        <begin position="24"/>
        <end position="42"/>
    </location>
</feature>
<reference evidence="7" key="1">
    <citation type="submission" date="2017-09" db="EMBL/GenBank/DDBJ databases">
        <title>Polyketide synthases of a Diaporthe helianthi virulent isolate.</title>
        <authorList>
            <person name="Baroncelli R."/>
        </authorList>
    </citation>
    <scope>NUCLEOTIDE SEQUENCE [LARGE SCALE GENOMIC DNA]</scope>
    <source>
        <strain evidence="7">7/96</strain>
    </source>
</reference>
<dbReference type="GO" id="GO:0022857">
    <property type="term" value="F:transmembrane transporter activity"/>
    <property type="evidence" value="ECO:0007669"/>
    <property type="project" value="InterPro"/>
</dbReference>
<dbReference type="PANTHER" id="PTHR23501:SF55">
    <property type="entry name" value="SIDEROPHORE IRON TRANSPORTER, PUTATIVE (AFU_ORTHOLOGUE AFUA_3G03440)-RELATED"/>
    <property type="match status" value="1"/>
</dbReference>
<keyword evidence="2 5" id="KW-0812">Transmembrane</keyword>
<dbReference type="AlphaFoldDB" id="A0A2P5HUK4"/>
<keyword evidence="4 5" id="KW-0472">Membrane</keyword>
<dbReference type="Gene3D" id="1.20.1250.20">
    <property type="entry name" value="MFS general substrate transporter like domains"/>
    <property type="match status" value="2"/>
</dbReference>
<keyword evidence="3 5" id="KW-1133">Transmembrane helix</keyword>
<keyword evidence="6" id="KW-0732">Signal</keyword>
<dbReference type="SUPFAM" id="SSF103473">
    <property type="entry name" value="MFS general substrate transporter"/>
    <property type="match status" value="2"/>
</dbReference>
<dbReference type="FunCoup" id="A0A2P5HUK4">
    <property type="interactions" value="30"/>
</dbReference>
<accession>A0A2P5HUK4</accession>
<feature type="signal peptide" evidence="6">
    <location>
        <begin position="1"/>
        <end position="20"/>
    </location>
</feature>
<feature type="transmembrane region" description="Helical" evidence="5">
    <location>
        <begin position="51"/>
        <end position="71"/>
    </location>
</feature>
<feature type="transmembrane region" description="Helical" evidence="5">
    <location>
        <begin position="83"/>
        <end position="107"/>
    </location>
</feature>
<dbReference type="InterPro" id="IPR036259">
    <property type="entry name" value="MFS_trans_sf"/>
</dbReference>
<feature type="chain" id="PRO_5015133678" evidence="6">
    <location>
        <begin position="21"/>
        <end position="450"/>
    </location>
</feature>
<dbReference type="PANTHER" id="PTHR23501">
    <property type="entry name" value="MAJOR FACILITATOR SUPERFAMILY"/>
    <property type="match status" value="1"/>
</dbReference>
<dbReference type="GO" id="GO:0005886">
    <property type="term" value="C:plasma membrane"/>
    <property type="evidence" value="ECO:0007669"/>
    <property type="project" value="TreeGrafter"/>
</dbReference>
<dbReference type="Pfam" id="PF07690">
    <property type="entry name" value="MFS_1"/>
    <property type="match status" value="1"/>
</dbReference>
<feature type="transmembrane region" description="Helical" evidence="5">
    <location>
        <begin position="336"/>
        <end position="362"/>
    </location>
</feature>
<dbReference type="EMBL" id="MAVT02000709">
    <property type="protein sequence ID" value="POS73930.1"/>
    <property type="molecule type" value="Genomic_DNA"/>
</dbReference>
<feature type="transmembrane region" description="Helical" evidence="5">
    <location>
        <begin position="250"/>
        <end position="269"/>
    </location>
</feature>
<evidence type="ECO:0000256" key="3">
    <source>
        <dbReference type="ARBA" id="ARBA00022989"/>
    </source>
</evidence>
<organism evidence="7 8">
    <name type="scientific">Diaporthe helianthi</name>
    <dbReference type="NCBI Taxonomy" id="158607"/>
    <lineage>
        <taxon>Eukaryota</taxon>
        <taxon>Fungi</taxon>
        <taxon>Dikarya</taxon>
        <taxon>Ascomycota</taxon>
        <taxon>Pezizomycotina</taxon>
        <taxon>Sordariomycetes</taxon>
        <taxon>Sordariomycetidae</taxon>
        <taxon>Diaporthales</taxon>
        <taxon>Diaporthaceae</taxon>
        <taxon>Diaporthe</taxon>
    </lineage>
</organism>
<proteinExistence type="predicted"/>
<evidence type="ECO:0000256" key="5">
    <source>
        <dbReference type="SAM" id="Phobius"/>
    </source>
</evidence>
<feature type="transmembrane region" description="Helical" evidence="5">
    <location>
        <begin position="415"/>
        <end position="434"/>
    </location>
</feature>
<feature type="transmembrane region" description="Helical" evidence="5">
    <location>
        <begin position="210"/>
        <end position="230"/>
    </location>
</feature>
<feature type="transmembrane region" description="Helical" evidence="5">
    <location>
        <begin position="134"/>
        <end position="156"/>
    </location>
</feature>
<evidence type="ECO:0000256" key="2">
    <source>
        <dbReference type="ARBA" id="ARBA00022692"/>
    </source>
</evidence>
<comment type="caution">
    <text evidence="7">The sequence shown here is derived from an EMBL/GenBank/DDBJ whole genome shotgun (WGS) entry which is preliminary data.</text>
</comment>
<evidence type="ECO:0000313" key="8">
    <source>
        <dbReference type="Proteomes" id="UP000094444"/>
    </source>
</evidence>
<comment type="subcellular location">
    <subcellularLocation>
        <location evidence="1">Membrane</location>
        <topology evidence="1">Multi-pass membrane protein</topology>
    </subcellularLocation>
</comment>
<dbReference type="OrthoDB" id="4078873at2759"/>
<name>A0A2P5HUK4_DIAHE</name>
<feature type="transmembrane region" description="Helical" evidence="5">
    <location>
        <begin position="168"/>
        <end position="190"/>
    </location>
</feature>
<evidence type="ECO:0000256" key="6">
    <source>
        <dbReference type="SAM" id="SignalP"/>
    </source>
</evidence>
<feature type="transmembrane region" description="Helical" evidence="5">
    <location>
        <begin position="276"/>
        <end position="295"/>
    </location>
</feature>
<feature type="transmembrane region" description="Helical" evidence="5">
    <location>
        <begin position="301"/>
        <end position="320"/>
    </location>
</feature>
<sequence>MCALLALILMAACGNIQTYAAGQVFFWTGMNGIAYVLQVFIADTSKLKNRMILFGFTTTPYISNTFAGPAAAQSILEGSTWRWGFGAFCIIIPVMCAPVIFVFAVHLRKAKKLGLIKEKSDADRSRTWWQSIKYWVIELDVLGVLLCVAGFSLLLLPFSLASYQGDKWRSGTVISMLVIGVLCLIAFPLYEKYMAPKTFIPFTLFKNRNVLVACLLGGNRWVSFYCYKLYFSSYLQVVYNLSISEAGYIVNIYSIVSCAWAVPVGLLIRYTDRFKWLALISVPLWILFTGLLIKFRTPGTNVAYVIMCEVFTSLAGGTLAQIDQIAVMASVPHRDVAVALAVLALVTAVGGAIGQSISGAIWTNTLPGLLRNYLPGDLKANATIIYGNLETQLGYEWGSPAREAIVRAYGETQKYMIIASLASSAVSLIWVSILKNERLSDKQQTKGVLF</sequence>